<evidence type="ECO:0000313" key="3">
    <source>
        <dbReference type="EMBL" id="KIH55524.1"/>
    </source>
</evidence>
<dbReference type="GO" id="GO:0033897">
    <property type="term" value="F:ribonuclease T2 activity"/>
    <property type="evidence" value="ECO:0007669"/>
    <property type="project" value="InterPro"/>
</dbReference>
<dbReference type="GO" id="GO:0003723">
    <property type="term" value="F:RNA binding"/>
    <property type="evidence" value="ECO:0007669"/>
    <property type="project" value="InterPro"/>
</dbReference>
<evidence type="ECO:0000256" key="1">
    <source>
        <dbReference type="ARBA" id="ARBA00007469"/>
    </source>
</evidence>
<reference evidence="3 4" key="1">
    <citation type="submission" date="2013-12" db="EMBL/GenBank/DDBJ databases">
        <title>Draft genome of the parsitic nematode Ancylostoma duodenale.</title>
        <authorList>
            <person name="Mitreva M."/>
        </authorList>
    </citation>
    <scope>NUCLEOTIDE SEQUENCE [LARGE SCALE GENOMIC DNA]</scope>
    <source>
        <strain evidence="3 4">Zhejiang</strain>
    </source>
</reference>
<dbReference type="InterPro" id="IPR001568">
    <property type="entry name" value="RNase_T2-like"/>
</dbReference>
<evidence type="ECO:0000256" key="2">
    <source>
        <dbReference type="RuleBase" id="RU004328"/>
    </source>
</evidence>
<dbReference type="OrthoDB" id="435754at2759"/>
<evidence type="ECO:0000313" key="4">
    <source>
        <dbReference type="Proteomes" id="UP000054047"/>
    </source>
</evidence>
<name>A0A0C2G9H8_9BILA</name>
<dbReference type="Pfam" id="PF00445">
    <property type="entry name" value="Ribonuclease_T2"/>
    <property type="match status" value="1"/>
</dbReference>
<dbReference type="SUPFAM" id="SSF55895">
    <property type="entry name" value="Ribonuclease Rh-like"/>
    <property type="match status" value="1"/>
</dbReference>
<proteinExistence type="inferred from homology"/>
<sequence length="137" mass="15722">MREVTLRTMEVDLQFSVGAALRRAQIVPRSDPYLLEEIQEALRNELSSGKNVQINCLTDKKTKQTLLGDVRMCFDRKFQPIDCPHVKSSQPLTYILGHPPPLPSFKSERTIRRYCALRLLQKRTRVLTDDCSGSSFI</sequence>
<dbReference type="EMBL" id="KN737193">
    <property type="protein sequence ID" value="KIH55524.1"/>
    <property type="molecule type" value="Genomic_DNA"/>
</dbReference>
<dbReference type="Proteomes" id="UP000054047">
    <property type="component" value="Unassembled WGS sequence"/>
</dbReference>
<accession>A0A0C2G9H8</accession>
<protein>
    <submittedName>
        <fullName evidence="3">Uncharacterized protein</fullName>
    </submittedName>
</protein>
<keyword evidence="4" id="KW-1185">Reference proteome</keyword>
<organism evidence="3 4">
    <name type="scientific">Ancylostoma duodenale</name>
    <dbReference type="NCBI Taxonomy" id="51022"/>
    <lineage>
        <taxon>Eukaryota</taxon>
        <taxon>Metazoa</taxon>
        <taxon>Ecdysozoa</taxon>
        <taxon>Nematoda</taxon>
        <taxon>Chromadorea</taxon>
        <taxon>Rhabditida</taxon>
        <taxon>Rhabditina</taxon>
        <taxon>Rhabditomorpha</taxon>
        <taxon>Strongyloidea</taxon>
        <taxon>Ancylostomatidae</taxon>
        <taxon>Ancylostomatinae</taxon>
        <taxon>Ancylostoma</taxon>
    </lineage>
</organism>
<dbReference type="Gene3D" id="3.90.730.10">
    <property type="entry name" value="Ribonuclease T2-like"/>
    <property type="match status" value="1"/>
</dbReference>
<dbReference type="InterPro" id="IPR036430">
    <property type="entry name" value="RNase_T2-like_sf"/>
</dbReference>
<dbReference type="AlphaFoldDB" id="A0A0C2G9H8"/>
<gene>
    <name evidence="3" type="ORF">ANCDUO_14318</name>
</gene>
<comment type="similarity">
    <text evidence="1 2">Belongs to the RNase T2 family.</text>
</comment>